<sequence length="69" mass="7536">MTESTEGEQEVMGMGATSKGALLSAAFEIVFLPRNKFKDEHHRRTSAFIRGLCVTIKPAGVNDTGRLLL</sequence>
<dbReference type="AlphaFoldDB" id="A0A329M9F9"/>
<organism evidence="1 2">
    <name type="scientific">Paenibacillus contaminans</name>
    <dbReference type="NCBI Taxonomy" id="450362"/>
    <lineage>
        <taxon>Bacteria</taxon>
        <taxon>Bacillati</taxon>
        <taxon>Bacillota</taxon>
        <taxon>Bacilli</taxon>
        <taxon>Bacillales</taxon>
        <taxon>Paenibacillaceae</taxon>
        <taxon>Paenibacillus</taxon>
    </lineage>
</organism>
<keyword evidence="2" id="KW-1185">Reference proteome</keyword>
<name>A0A329M9F9_9BACL</name>
<evidence type="ECO:0000313" key="1">
    <source>
        <dbReference type="EMBL" id="RAV16362.1"/>
    </source>
</evidence>
<protein>
    <submittedName>
        <fullName evidence="1">Uncharacterized protein</fullName>
    </submittedName>
</protein>
<dbReference type="Proteomes" id="UP000250369">
    <property type="component" value="Unassembled WGS sequence"/>
</dbReference>
<dbReference type="RefSeq" id="WP_113034440.1">
    <property type="nucleotide sequence ID" value="NZ_QMFB01000021.1"/>
</dbReference>
<reference evidence="1 2" key="1">
    <citation type="journal article" date="2009" name="Int. J. Syst. Evol. Microbiol.">
        <title>Paenibacillus contaminans sp. nov., isolated from a contaminated laboratory plate.</title>
        <authorList>
            <person name="Chou J.H."/>
            <person name="Lee J.H."/>
            <person name="Lin M.C."/>
            <person name="Chang P.S."/>
            <person name="Arun A.B."/>
            <person name="Young C.C."/>
            <person name="Chen W.M."/>
        </authorList>
    </citation>
    <scope>NUCLEOTIDE SEQUENCE [LARGE SCALE GENOMIC DNA]</scope>
    <source>
        <strain evidence="1 2">CKOBP-6</strain>
    </source>
</reference>
<gene>
    <name evidence="1" type="ORF">DQG23_28490</name>
</gene>
<accession>A0A329M9F9</accession>
<dbReference type="EMBL" id="QMFB01000021">
    <property type="protein sequence ID" value="RAV16362.1"/>
    <property type="molecule type" value="Genomic_DNA"/>
</dbReference>
<evidence type="ECO:0000313" key="2">
    <source>
        <dbReference type="Proteomes" id="UP000250369"/>
    </source>
</evidence>
<proteinExistence type="predicted"/>
<comment type="caution">
    <text evidence="1">The sequence shown here is derived from an EMBL/GenBank/DDBJ whole genome shotgun (WGS) entry which is preliminary data.</text>
</comment>